<evidence type="ECO:0000313" key="2">
    <source>
        <dbReference type="EMBL" id="CAB4892328.1"/>
    </source>
</evidence>
<accession>A0A6J7FEU7</accession>
<organism evidence="2">
    <name type="scientific">freshwater metagenome</name>
    <dbReference type="NCBI Taxonomy" id="449393"/>
    <lineage>
        <taxon>unclassified sequences</taxon>
        <taxon>metagenomes</taxon>
        <taxon>ecological metagenomes</taxon>
    </lineage>
</organism>
<protein>
    <submittedName>
        <fullName evidence="2">Unannotated protein</fullName>
    </submittedName>
</protein>
<dbReference type="AlphaFoldDB" id="A0A6J7FEU7"/>
<sequence>MRVRIVDHRGAMDRGEEPSSRTVEVAGLAPEVAGGLAAVVLGLPPAWPAPGPGEHRCPKAGGAVVVTLTDD</sequence>
<dbReference type="EMBL" id="CAFBMK010000003">
    <property type="protein sequence ID" value="CAB4892328.1"/>
    <property type="molecule type" value="Genomic_DNA"/>
</dbReference>
<proteinExistence type="predicted"/>
<name>A0A6J7FEU7_9ZZZZ</name>
<gene>
    <name evidence="2" type="ORF">UFOPK3564_00086</name>
</gene>
<feature type="compositionally biased region" description="Basic and acidic residues" evidence="1">
    <location>
        <begin position="1"/>
        <end position="19"/>
    </location>
</feature>
<evidence type="ECO:0000256" key="1">
    <source>
        <dbReference type="SAM" id="MobiDB-lite"/>
    </source>
</evidence>
<reference evidence="2" key="1">
    <citation type="submission" date="2020-05" db="EMBL/GenBank/DDBJ databases">
        <authorList>
            <person name="Chiriac C."/>
            <person name="Salcher M."/>
            <person name="Ghai R."/>
            <person name="Kavagutti S V."/>
        </authorList>
    </citation>
    <scope>NUCLEOTIDE SEQUENCE</scope>
</reference>
<feature type="region of interest" description="Disordered" evidence="1">
    <location>
        <begin position="1"/>
        <end position="21"/>
    </location>
</feature>